<dbReference type="GO" id="GO:0046556">
    <property type="term" value="F:alpha-L-arabinofuranosidase activity"/>
    <property type="evidence" value="ECO:0007669"/>
    <property type="project" value="TreeGrafter"/>
</dbReference>
<keyword evidence="3" id="KW-0378">Hydrolase</keyword>
<gene>
    <name evidence="4" type="ORF">CCAX7_40950</name>
</gene>
<dbReference type="SUPFAM" id="SSF52279">
    <property type="entry name" value="Beta-D-glucan exohydrolase, C-terminal domain"/>
    <property type="match status" value="1"/>
</dbReference>
<dbReference type="AlphaFoldDB" id="A0A402D6B1"/>
<dbReference type="Pfam" id="PF00933">
    <property type="entry name" value="Glyco_hydro_3"/>
    <property type="match status" value="1"/>
</dbReference>
<dbReference type="Pfam" id="PF01915">
    <property type="entry name" value="Glyco_hydro_3_C"/>
    <property type="match status" value="1"/>
</dbReference>
<dbReference type="InterPro" id="IPR002772">
    <property type="entry name" value="Glyco_hydro_3_C"/>
</dbReference>
<dbReference type="GO" id="GO:0009044">
    <property type="term" value="F:xylan 1,4-beta-xylosidase activity"/>
    <property type="evidence" value="ECO:0007669"/>
    <property type="project" value="InterPro"/>
</dbReference>
<dbReference type="SUPFAM" id="SSF51445">
    <property type="entry name" value="(Trans)glycosidases"/>
    <property type="match status" value="1"/>
</dbReference>
<dbReference type="GO" id="GO:0031222">
    <property type="term" value="P:arabinan catabolic process"/>
    <property type="evidence" value="ECO:0007669"/>
    <property type="project" value="TreeGrafter"/>
</dbReference>
<dbReference type="InterPro" id="IPR036881">
    <property type="entry name" value="Glyco_hydro_3_C_sf"/>
</dbReference>
<name>A0A402D6B1_9BACT</name>
<dbReference type="Gene3D" id="3.40.50.1700">
    <property type="entry name" value="Glycoside hydrolase family 3 C-terminal domain"/>
    <property type="match status" value="1"/>
</dbReference>
<dbReference type="PANTHER" id="PTHR42721">
    <property type="entry name" value="SUGAR HYDROLASE-RELATED"/>
    <property type="match status" value="1"/>
</dbReference>
<dbReference type="EMBL" id="AP025739">
    <property type="protein sequence ID" value="BDI32044.1"/>
    <property type="molecule type" value="Genomic_DNA"/>
</dbReference>
<dbReference type="InterPro" id="IPR026891">
    <property type="entry name" value="Fn3-like"/>
</dbReference>
<protein>
    <submittedName>
        <fullName evidence="4">Beta-glucosidase</fullName>
    </submittedName>
</protein>
<evidence type="ECO:0000256" key="2">
    <source>
        <dbReference type="ARBA" id="ARBA00022729"/>
    </source>
</evidence>
<keyword evidence="5" id="KW-1185">Reference proteome</keyword>
<dbReference type="FunFam" id="3.40.50.1700:FF:000009">
    <property type="entry name" value="Periplasmic beta-glucosidase"/>
    <property type="match status" value="1"/>
</dbReference>
<dbReference type="InterPro" id="IPR001764">
    <property type="entry name" value="Glyco_hydro_3_N"/>
</dbReference>
<dbReference type="PANTHER" id="PTHR42721:SF3">
    <property type="entry name" value="BETA-D-XYLOSIDASE 5-RELATED"/>
    <property type="match status" value="1"/>
</dbReference>
<evidence type="ECO:0000313" key="5">
    <source>
        <dbReference type="Proteomes" id="UP000287394"/>
    </source>
</evidence>
<dbReference type="Gene3D" id="3.20.20.300">
    <property type="entry name" value="Glycoside hydrolase, family 3, N-terminal domain"/>
    <property type="match status" value="1"/>
</dbReference>
<dbReference type="Pfam" id="PF14310">
    <property type="entry name" value="Fn3-like"/>
    <property type="match status" value="1"/>
</dbReference>
<dbReference type="PRINTS" id="PR00133">
    <property type="entry name" value="GLHYDRLASE3"/>
</dbReference>
<dbReference type="InterPro" id="IPR017853">
    <property type="entry name" value="GH"/>
</dbReference>
<evidence type="ECO:0000256" key="3">
    <source>
        <dbReference type="ARBA" id="ARBA00022801"/>
    </source>
</evidence>
<dbReference type="SMART" id="SM01217">
    <property type="entry name" value="Fn3_like"/>
    <property type="match status" value="1"/>
</dbReference>
<dbReference type="Proteomes" id="UP000287394">
    <property type="component" value="Chromosome"/>
</dbReference>
<sequence length="797" mass="85428">MALASAAGAQNAPVYKDKSQPVPVRVADLLQRMTNEEKVRELSEDWGIPGNDRLGIPALSKAEATHGFGYGTGATIFPQALGLAATWDTKVANDVGDVTGQECLEANTYQAWCPVLDVARDPRWGRMEETYGEDPYLVSRMGVSWIKAYQSHNLIATPKHFAAHGGPLGGRDSNDVGYSERVMREVYLVPFRAAFEEGKAGAVMNAYSTWVDGVPCAESQDLLFGILRQEWGFDGFVVSDCGSIDNIYTKFGVSQDKVDAARKAIEAGVSCNCGDTYKQFLLTAVQSGQVSQKTLDFAVGRILTVIFRLGLFERPMTKTKWEWKDNPNWDSPPHRQVSLNEARESIVLLKNTGVLPLSKTIGSVAVIGPSADEAQLGDYSTHAKPGQLITVLAGVKAAVSSNTTVNYAKGCDHTGASTAGFDEAIKAAQASDVSILVLGDKSEVTTGENYDRANLDLPGVQQQLLEAVAKVGKPVILVLVAGKPTTIGWAAEHVPAIVETWFPGEEGGHATADVLFGDYNPGGRLPVTFPRSADQLPLYYNYKPSGRAYNYLDQSFTPLYRFGYGLSYTKFAYSNLKVTPPSSPTGSATVTADVTNTGLRAGDEVAQLYINHPVSSVVTPVMELKGFRRVHLDPNQTATVTFTLTPYALSVLNKNLDRVLEAGAVRILVGGASPAALTGDEQKTKIGYAAPDQGVMGTLQIKTPLAAKFAYALQTPASAARQKQFQATVRVRNAGGMTDIGEVQLFANGERLGSQRFELAAGEDKLLAFPVTLAKAGGATLTASGKYTMATRAIVVK</sequence>
<dbReference type="InterPro" id="IPR044993">
    <property type="entry name" value="BXL"/>
</dbReference>
<evidence type="ECO:0000313" key="4">
    <source>
        <dbReference type="EMBL" id="BDI32044.1"/>
    </source>
</evidence>
<evidence type="ECO:0000256" key="1">
    <source>
        <dbReference type="ARBA" id="ARBA00005336"/>
    </source>
</evidence>
<dbReference type="Gene3D" id="2.60.40.10">
    <property type="entry name" value="Immunoglobulins"/>
    <property type="match status" value="2"/>
</dbReference>
<reference evidence="4 5" key="1">
    <citation type="journal article" date="2019" name="Int. J. Syst. Evol. Microbiol.">
        <title>Capsulimonas corticalis gen. nov., sp. nov., an aerobic capsulated bacterium, of a novel bacterial order, Capsulimonadales ord. nov., of the class Armatimonadia of the phylum Armatimonadetes.</title>
        <authorList>
            <person name="Li J."/>
            <person name="Kudo C."/>
            <person name="Tonouchi A."/>
        </authorList>
    </citation>
    <scope>NUCLEOTIDE SEQUENCE [LARGE SCALE GENOMIC DNA]</scope>
    <source>
        <strain evidence="4 5">AX-7</strain>
    </source>
</reference>
<organism evidence="4 5">
    <name type="scientific">Capsulimonas corticalis</name>
    <dbReference type="NCBI Taxonomy" id="2219043"/>
    <lineage>
        <taxon>Bacteria</taxon>
        <taxon>Bacillati</taxon>
        <taxon>Armatimonadota</taxon>
        <taxon>Armatimonadia</taxon>
        <taxon>Capsulimonadales</taxon>
        <taxon>Capsulimonadaceae</taxon>
        <taxon>Capsulimonas</taxon>
    </lineage>
</organism>
<accession>A0A402D6B1</accession>
<proteinExistence type="inferred from homology"/>
<keyword evidence="2" id="KW-0732">Signal</keyword>
<dbReference type="GO" id="GO:0045493">
    <property type="term" value="P:xylan catabolic process"/>
    <property type="evidence" value="ECO:0007669"/>
    <property type="project" value="InterPro"/>
</dbReference>
<comment type="similarity">
    <text evidence="1">Belongs to the glycosyl hydrolase 3 family.</text>
</comment>
<dbReference type="InterPro" id="IPR036962">
    <property type="entry name" value="Glyco_hydro_3_N_sf"/>
</dbReference>
<dbReference type="InterPro" id="IPR013783">
    <property type="entry name" value="Ig-like_fold"/>
</dbReference>
<dbReference type="KEGG" id="ccot:CCAX7_40950"/>